<feature type="compositionally biased region" description="Polar residues" evidence="1">
    <location>
        <begin position="13"/>
        <end position="38"/>
    </location>
</feature>
<accession>A0A197JB44</accession>
<dbReference type="Proteomes" id="UP000078512">
    <property type="component" value="Unassembled WGS sequence"/>
</dbReference>
<feature type="compositionally biased region" description="Low complexity" evidence="1">
    <location>
        <begin position="83"/>
        <end position="120"/>
    </location>
</feature>
<name>A0A197JB44_9FUNG</name>
<evidence type="ECO:0000313" key="3">
    <source>
        <dbReference type="Proteomes" id="UP000078512"/>
    </source>
</evidence>
<evidence type="ECO:0000313" key="2">
    <source>
        <dbReference type="EMBL" id="OAQ22332.1"/>
    </source>
</evidence>
<protein>
    <submittedName>
        <fullName evidence="2">Uncharacterized protein</fullName>
    </submittedName>
</protein>
<feature type="region of interest" description="Disordered" evidence="1">
    <location>
        <begin position="80"/>
        <end position="132"/>
    </location>
</feature>
<dbReference type="AlphaFoldDB" id="A0A197JB44"/>
<dbReference type="EMBL" id="KV442178">
    <property type="protein sequence ID" value="OAQ22332.1"/>
    <property type="molecule type" value="Genomic_DNA"/>
</dbReference>
<reference evidence="2 3" key="1">
    <citation type="submission" date="2016-05" db="EMBL/GenBank/DDBJ databases">
        <title>Genome sequencing reveals origins of a unique bacterial endosymbiosis in the earliest lineages of terrestrial Fungi.</title>
        <authorList>
            <consortium name="DOE Joint Genome Institute"/>
            <person name="Uehling J."/>
            <person name="Gryganskyi A."/>
            <person name="Hameed K."/>
            <person name="Tschaplinski T."/>
            <person name="Misztal P."/>
            <person name="Wu S."/>
            <person name="Desiro A."/>
            <person name="Vande Pol N."/>
            <person name="Du Z.-Y."/>
            <person name="Zienkiewicz A."/>
            <person name="Zienkiewicz K."/>
            <person name="Morin E."/>
            <person name="Tisserant E."/>
            <person name="Splivallo R."/>
            <person name="Hainaut M."/>
            <person name="Henrissat B."/>
            <person name="Ohm R."/>
            <person name="Kuo A."/>
            <person name="Yan J."/>
            <person name="Lipzen A."/>
            <person name="Nolan M."/>
            <person name="Labutti K."/>
            <person name="Barry K."/>
            <person name="Goldstein A."/>
            <person name="Labbe J."/>
            <person name="Schadt C."/>
            <person name="Tuskan G."/>
            <person name="Grigoriev I."/>
            <person name="Martin F."/>
            <person name="Vilgalys R."/>
            <person name="Bonito G."/>
        </authorList>
    </citation>
    <scope>NUCLEOTIDE SEQUENCE [LARGE SCALE GENOMIC DNA]</scope>
    <source>
        <strain evidence="2 3">AG-77</strain>
    </source>
</reference>
<keyword evidence="3" id="KW-1185">Reference proteome</keyword>
<proteinExistence type="predicted"/>
<feature type="region of interest" description="Disordered" evidence="1">
    <location>
        <begin position="1"/>
        <end position="38"/>
    </location>
</feature>
<evidence type="ECO:0000256" key="1">
    <source>
        <dbReference type="SAM" id="MobiDB-lite"/>
    </source>
</evidence>
<gene>
    <name evidence="2" type="ORF">K457DRAFT_1825567</name>
</gene>
<organism evidence="2 3">
    <name type="scientific">Linnemannia elongata AG-77</name>
    <dbReference type="NCBI Taxonomy" id="1314771"/>
    <lineage>
        <taxon>Eukaryota</taxon>
        <taxon>Fungi</taxon>
        <taxon>Fungi incertae sedis</taxon>
        <taxon>Mucoromycota</taxon>
        <taxon>Mortierellomycotina</taxon>
        <taxon>Mortierellomycetes</taxon>
        <taxon>Mortierellales</taxon>
        <taxon>Mortierellaceae</taxon>
        <taxon>Linnemannia</taxon>
    </lineage>
</organism>
<sequence>MRMQHGITHAEDSTSQALSSSKTGKPFTSVSTCTRSTAAAVAKQQSSLSVKILGWAAAAHGPDRARTGLEKLKSPLFAFTGQTSSSSSASASTSTSAATATATSSNSAATTATGSSTATTGPSMQRDSRISR</sequence>